<feature type="transmembrane region" description="Helical" evidence="10">
    <location>
        <begin position="120"/>
        <end position="139"/>
    </location>
</feature>
<keyword evidence="12" id="KW-1185">Reference proteome</keyword>
<comment type="similarity">
    <text evidence="3">Belongs to the nicotinamide ribonucleoside (NR) uptake permease (TC 4.B.1) family.</text>
</comment>
<organism evidence="11 12">
    <name type="scientific">Arenibacter certesii</name>
    <dbReference type="NCBI Taxonomy" id="228955"/>
    <lineage>
        <taxon>Bacteria</taxon>
        <taxon>Pseudomonadati</taxon>
        <taxon>Bacteroidota</taxon>
        <taxon>Flavobacteriia</taxon>
        <taxon>Flavobacteriales</taxon>
        <taxon>Flavobacteriaceae</taxon>
        <taxon>Arenibacter</taxon>
    </lineage>
</organism>
<dbReference type="Proteomes" id="UP000634668">
    <property type="component" value="Unassembled WGS sequence"/>
</dbReference>
<reference evidence="11" key="1">
    <citation type="journal article" date="2014" name="Int. J. Syst. Evol. Microbiol.">
        <title>Complete genome sequence of Corynebacterium casei LMG S-19264T (=DSM 44701T), isolated from a smear-ripened cheese.</title>
        <authorList>
            <consortium name="US DOE Joint Genome Institute (JGI-PGF)"/>
            <person name="Walter F."/>
            <person name="Albersmeier A."/>
            <person name="Kalinowski J."/>
            <person name="Ruckert C."/>
        </authorList>
    </citation>
    <scope>NUCLEOTIDE SEQUENCE</scope>
    <source>
        <strain evidence="11">KCTC 12113</strain>
    </source>
</reference>
<keyword evidence="8 10" id="KW-1133">Transmembrane helix</keyword>
<feature type="transmembrane region" description="Helical" evidence="10">
    <location>
        <begin position="6"/>
        <end position="27"/>
    </location>
</feature>
<sequence length="207" mass="23952">MIVDILSNLTLLEALGTAFGITQVLLARNNNVNNYLFGIVSILLGIYVLYHSKLYADILLSMYYFVMSIYGWVYWKFGKHKEEAPISGSTTQEHLKALGIVFGCFLLMAYWLRYHTNSDVPFWDAIVVAFAWAGMWLMAKRKLENWIYLNISNIISIPLLFYKGLYIYAGLTIFLFIVGTSGYLKWRSIVRNERQEKYHQAKGAMLK</sequence>
<gene>
    <name evidence="11" type="primary">pnuC</name>
    <name evidence="11" type="ORF">GCM10007383_06920</name>
</gene>
<evidence type="ECO:0000256" key="4">
    <source>
        <dbReference type="ARBA" id="ARBA00017522"/>
    </source>
</evidence>
<dbReference type="GO" id="GO:0034257">
    <property type="term" value="F:nicotinamide riboside transmembrane transporter activity"/>
    <property type="evidence" value="ECO:0007669"/>
    <property type="project" value="InterPro"/>
</dbReference>
<comment type="subcellular location">
    <subcellularLocation>
        <location evidence="2">Cell membrane</location>
        <topology evidence="2">Multi-pass membrane protein</topology>
    </subcellularLocation>
</comment>
<evidence type="ECO:0000256" key="1">
    <source>
        <dbReference type="ARBA" id="ARBA00002672"/>
    </source>
</evidence>
<dbReference type="EMBL" id="BMWP01000003">
    <property type="protein sequence ID" value="GGW24829.1"/>
    <property type="molecule type" value="Genomic_DNA"/>
</dbReference>
<dbReference type="GO" id="GO:0005886">
    <property type="term" value="C:plasma membrane"/>
    <property type="evidence" value="ECO:0007669"/>
    <property type="project" value="UniProtKB-SubCell"/>
</dbReference>
<evidence type="ECO:0000256" key="9">
    <source>
        <dbReference type="ARBA" id="ARBA00023136"/>
    </source>
</evidence>
<dbReference type="RefSeq" id="WP_034234302.1">
    <property type="nucleotide sequence ID" value="NZ_BMWP01000003.1"/>
</dbReference>
<comment type="function">
    <text evidence="1">Required for nicotinamide riboside transport across the inner membrane.</text>
</comment>
<feature type="transmembrane region" description="Helical" evidence="10">
    <location>
        <begin position="34"/>
        <end position="52"/>
    </location>
</feature>
<dbReference type="InterPro" id="IPR006419">
    <property type="entry name" value="NMN_transpt_PnuC"/>
</dbReference>
<evidence type="ECO:0000256" key="8">
    <source>
        <dbReference type="ARBA" id="ARBA00022989"/>
    </source>
</evidence>
<feature type="transmembrane region" description="Helical" evidence="10">
    <location>
        <begin position="168"/>
        <end position="186"/>
    </location>
</feature>
<name>A0A918INT4_9FLAO</name>
<dbReference type="AlphaFoldDB" id="A0A918INT4"/>
<keyword evidence="6" id="KW-1003">Cell membrane</keyword>
<keyword evidence="5" id="KW-0813">Transport</keyword>
<dbReference type="NCBIfam" id="TIGR01528">
    <property type="entry name" value="NMN_trans_PnuC"/>
    <property type="match status" value="1"/>
</dbReference>
<keyword evidence="9 10" id="KW-0472">Membrane</keyword>
<evidence type="ECO:0000256" key="5">
    <source>
        <dbReference type="ARBA" id="ARBA00022448"/>
    </source>
</evidence>
<evidence type="ECO:0000256" key="2">
    <source>
        <dbReference type="ARBA" id="ARBA00004651"/>
    </source>
</evidence>
<reference evidence="11" key="2">
    <citation type="submission" date="2020-09" db="EMBL/GenBank/DDBJ databases">
        <authorList>
            <person name="Sun Q."/>
            <person name="Kim S."/>
        </authorList>
    </citation>
    <scope>NUCLEOTIDE SEQUENCE</scope>
    <source>
        <strain evidence="11">KCTC 12113</strain>
    </source>
</reference>
<feature type="transmembrane region" description="Helical" evidence="10">
    <location>
        <begin position="95"/>
        <end position="114"/>
    </location>
</feature>
<proteinExistence type="inferred from homology"/>
<evidence type="ECO:0000256" key="3">
    <source>
        <dbReference type="ARBA" id="ARBA00006669"/>
    </source>
</evidence>
<dbReference type="PANTHER" id="PTHR36122:SF2">
    <property type="entry name" value="NICOTINAMIDE RIBOSIDE TRANSPORTER PNUC"/>
    <property type="match status" value="1"/>
</dbReference>
<dbReference type="PANTHER" id="PTHR36122">
    <property type="entry name" value="NICOTINAMIDE RIBOSIDE TRANSPORTER PNUC"/>
    <property type="match status" value="1"/>
</dbReference>
<feature type="transmembrane region" description="Helical" evidence="10">
    <location>
        <begin position="58"/>
        <end position="75"/>
    </location>
</feature>
<keyword evidence="7 10" id="KW-0812">Transmembrane</keyword>
<evidence type="ECO:0000256" key="6">
    <source>
        <dbReference type="ARBA" id="ARBA00022475"/>
    </source>
</evidence>
<evidence type="ECO:0000313" key="11">
    <source>
        <dbReference type="EMBL" id="GGW24829.1"/>
    </source>
</evidence>
<accession>A0A918INT4</accession>
<evidence type="ECO:0000256" key="10">
    <source>
        <dbReference type="SAM" id="Phobius"/>
    </source>
</evidence>
<feature type="transmembrane region" description="Helical" evidence="10">
    <location>
        <begin position="146"/>
        <end position="162"/>
    </location>
</feature>
<evidence type="ECO:0000256" key="7">
    <source>
        <dbReference type="ARBA" id="ARBA00022692"/>
    </source>
</evidence>
<comment type="caution">
    <text evidence="11">The sequence shown here is derived from an EMBL/GenBank/DDBJ whole genome shotgun (WGS) entry which is preliminary data.</text>
</comment>
<protein>
    <recommendedName>
        <fullName evidence="4">Nicotinamide riboside transporter PnuC</fullName>
    </recommendedName>
</protein>
<evidence type="ECO:0000313" key="12">
    <source>
        <dbReference type="Proteomes" id="UP000634668"/>
    </source>
</evidence>
<dbReference type="Pfam" id="PF04973">
    <property type="entry name" value="NMN_transporter"/>
    <property type="match status" value="1"/>
</dbReference>